<feature type="region of interest" description="Disordered" evidence="2">
    <location>
        <begin position="1082"/>
        <end position="1105"/>
    </location>
</feature>
<feature type="compositionally biased region" description="Basic and acidic residues" evidence="2">
    <location>
        <begin position="1090"/>
        <end position="1105"/>
    </location>
</feature>
<name>A0AAW6ATP4_CLOSY</name>
<evidence type="ECO:0000256" key="1">
    <source>
        <dbReference type="SAM" id="Coils"/>
    </source>
</evidence>
<gene>
    <name evidence="3" type="ORF">PM006_08200</name>
</gene>
<accession>A0AAW6ATP4</accession>
<comment type="caution">
    <text evidence="3">The sequence shown here is derived from an EMBL/GenBank/DDBJ whole genome shotgun (WGS) entry which is preliminary data.</text>
</comment>
<sequence length="1105" mass="123852">MILVPMTVEALIVNRFGNSREYADIAVNYELLNGVSLLGGVIEPQPFKKRAAPGAGVHLHFILPDGLTQGMETENGFDYPAVPDRYLVTRLTIVKSTPDKPVITHKSWILESSYVGRDNVGSISIPEFSDKENLCRYLGRTYPYENTAPPGEYLSKLTVLGAGTPYFAACYQTCRSVFGFHDDLKDVKEGELIYTVAGWYAERKNSPLYGLTGTEYEEKLREMGFFLGGGWREENDSDLLLHGAVFHVKWEGEDADYPTGGPEGAVRVALGYSSAEALSALAAKEISRQNGRDMYELERILNILQSDLLGELGEIDGILKTEDRLHRGRFGESGKSGEWLLRPADGNKNSPEESVRAAVSALNKLQKEAESLSDIVESKKTELYDVWYTYMLLYSYPPPPFIKQPLSQEELLEEGKRILGEIETYRQEWLGKEAKRQRQQENLKSLLADQSFTPEFKMAQEQFFFPEVPVILAAGEGVSRTKLFGTDGRFREDGLLSVRREREVITSVSFMEGGGKISWDSKTIKPFCDEFTQRADVPQAAYQLYDETAFLYLAEGGSGKEYTGTLPSAVSVTCFHPPWNPLFLDWRLHFLPSRTQADPDNTMEDWRLGDIDYSYKGAGEAGELKQYRGRMIITPHAAQGLSDAITRHIETFRYNETLYRQLSAIAGKAKELPVLSQNMSGLNEAFLCKDQAVSFPIFGVTKTAVSFADAVRAQVGDYGELSLNVNMEFLPVRAGFIRPDALRMIDTFGQTAELDSYLNDIAVAESIRPEGGGEYGVLPPRLSGPGSLCLDWEEKAPEFSPVCGYLMPDFLNSRISIYDEAGGYEGNLHLVWLPDGSTRAGFTALEDGKKRTLSGHMRHFIHGMTESGDGVFRAFLKLIDERLSERISAGGDEDQELSMLTGRPLAMLRGGLSLKWQGLLPYSKALKDFGKRNTYGFEENTYEARIGDVRYASDGLIGYYRGEETGSTYRTFYPAYGAKTMKDPYFSCNSDLELKVQHEKVRLTFLLDVTGSIHIRTGILPVYEKKPDPVFFRDALEYINLRLPIYPILTGPERAGIPQIGGKEPFFWYCRKNGALERREIGEPPVAAEMHQEKNSLEDGFMSRE</sequence>
<dbReference type="Proteomes" id="UP001300871">
    <property type="component" value="Unassembled WGS sequence"/>
</dbReference>
<evidence type="ECO:0000256" key="2">
    <source>
        <dbReference type="SAM" id="MobiDB-lite"/>
    </source>
</evidence>
<dbReference type="AlphaFoldDB" id="A0AAW6ATP4"/>
<reference evidence="3" key="1">
    <citation type="submission" date="2023-01" db="EMBL/GenBank/DDBJ databases">
        <title>Human gut microbiome strain richness.</title>
        <authorList>
            <person name="Chen-Liaw A."/>
        </authorList>
    </citation>
    <scope>NUCLEOTIDE SEQUENCE</scope>
    <source>
        <strain evidence="3">B1_m1001713B170214d0_201011</strain>
    </source>
</reference>
<dbReference type="EMBL" id="JAQLGM010000015">
    <property type="protein sequence ID" value="MDB2000177.1"/>
    <property type="molecule type" value="Genomic_DNA"/>
</dbReference>
<keyword evidence="1" id="KW-0175">Coiled coil</keyword>
<dbReference type="RefSeq" id="WP_003510450.1">
    <property type="nucleotide sequence ID" value="NZ_CABKPP010000009.1"/>
</dbReference>
<organism evidence="3 4">
    <name type="scientific">Clostridium symbiosum</name>
    <name type="common">Bacteroides symbiosus</name>
    <dbReference type="NCBI Taxonomy" id="1512"/>
    <lineage>
        <taxon>Bacteria</taxon>
        <taxon>Bacillati</taxon>
        <taxon>Bacillota</taxon>
        <taxon>Clostridia</taxon>
        <taxon>Lachnospirales</taxon>
        <taxon>Lachnospiraceae</taxon>
        <taxon>Otoolea</taxon>
    </lineage>
</organism>
<evidence type="ECO:0000313" key="4">
    <source>
        <dbReference type="Proteomes" id="UP001300871"/>
    </source>
</evidence>
<protein>
    <submittedName>
        <fullName evidence="3">Uncharacterized protein</fullName>
    </submittedName>
</protein>
<proteinExistence type="predicted"/>
<evidence type="ECO:0000313" key="3">
    <source>
        <dbReference type="EMBL" id="MDB2000177.1"/>
    </source>
</evidence>
<feature type="coiled-coil region" evidence="1">
    <location>
        <begin position="355"/>
        <end position="382"/>
    </location>
</feature>